<dbReference type="EMBL" id="JAGGKP010000008">
    <property type="protein sequence ID" value="MBP1937970.1"/>
    <property type="molecule type" value="Genomic_DNA"/>
</dbReference>
<dbReference type="InterPro" id="IPR045197">
    <property type="entry name" value="NUP210-like"/>
</dbReference>
<feature type="domain" description="BIG2" evidence="2">
    <location>
        <begin position="202"/>
        <end position="279"/>
    </location>
</feature>
<keyword evidence="1" id="KW-0732">Signal</keyword>
<evidence type="ECO:0000259" key="2">
    <source>
        <dbReference type="SMART" id="SM00635"/>
    </source>
</evidence>
<reference evidence="3 4" key="1">
    <citation type="submission" date="2021-03" db="EMBL/GenBank/DDBJ databases">
        <title>Genomic Encyclopedia of Type Strains, Phase IV (KMG-IV): sequencing the most valuable type-strain genomes for metagenomic binning, comparative biology and taxonomic classification.</title>
        <authorList>
            <person name="Goeker M."/>
        </authorList>
    </citation>
    <scope>NUCLEOTIDE SEQUENCE [LARGE SCALE GENOMIC DNA]</scope>
    <source>
        <strain evidence="3 4">DSM 23491</strain>
    </source>
</reference>
<feature type="chain" id="PRO_5045838429" evidence="1">
    <location>
        <begin position="26"/>
        <end position="450"/>
    </location>
</feature>
<dbReference type="InterPro" id="IPR003343">
    <property type="entry name" value="Big_2"/>
</dbReference>
<dbReference type="InterPro" id="IPR008964">
    <property type="entry name" value="Invasin/intimin_cell_adhesion"/>
</dbReference>
<evidence type="ECO:0000256" key="1">
    <source>
        <dbReference type="SAM" id="SignalP"/>
    </source>
</evidence>
<feature type="domain" description="BIG2" evidence="2">
    <location>
        <begin position="119"/>
        <end position="196"/>
    </location>
</feature>
<dbReference type="Proteomes" id="UP001519273">
    <property type="component" value="Unassembled WGS sequence"/>
</dbReference>
<evidence type="ECO:0000313" key="4">
    <source>
        <dbReference type="Proteomes" id="UP001519273"/>
    </source>
</evidence>
<feature type="signal peptide" evidence="1">
    <location>
        <begin position="1"/>
        <end position="25"/>
    </location>
</feature>
<name>A0ABS4H607_9BACL</name>
<feature type="domain" description="BIG2" evidence="2">
    <location>
        <begin position="285"/>
        <end position="362"/>
    </location>
</feature>
<dbReference type="PANTHER" id="PTHR23019">
    <property type="entry name" value="NUCLEAR PORE MEMBRANE GLYCOPROTEIN GP210-RELATED"/>
    <property type="match status" value="1"/>
</dbReference>
<gene>
    <name evidence="3" type="ORF">J2Z20_002887</name>
</gene>
<comment type="caution">
    <text evidence="3">The sequence shown here is derived from an EMBL/GenBank/DDBJ whole genome shotgun (WGS) entry which is preliminary data.</text>
</comment>
<dbReference type="PANTHER" id="PTHR23019:SF0">
    <property type="entry name" value="NUCLEAR PORE MEMBRANE GLYCOPROTEIN 210"/>
    <property type="match status" value="1"/>
</dbReference>
<feature type="domain" description="BIG2" evidence="2">
    <location>
        <begin position="368"/>
        <end position="446"/>
    </location>
</feature>
<dbReference type="Pfam" id="PF02368">
    <property type="entry name" value="Big_2"/>
    <property type="match status" value="5"/>
</dbReference>
<proteinExistence type="predicted"/>
<feature type="domain" description="BIG2" evidence="2">
    <location>
        <begin position="35"/>
        <end position="114"/>
    </location>
</feature>
<dbReference type="Gene3D" id="2.60.40.1080">
    <property type="match status" value="5"/>
</dbReference>
<accession>A0ABS4H607</accession>
<dbReference type="SMART" id="SM00635">
    <property type="entry name" value="BID_2"/>
    <property type="match status" value="5"/>
</dbReference>
<evidence type="ECO:0000313" key="3">
    <source>
        <dbReference type="EMBL" id="MBP1937970.1"/>
    </source>
</evidence>
<protein>
    <submittedName>
        <fullName evidence="3">Uncharacterized protein YjdB</fullName>
    </submittedName>
</protein>
<keyword evidence="4" id="KW-1185">Reference proteome</keyword>
<organism evidence="3 4">
    <name type="scientific">Paenibacillus sediminis</name>
    <dbReference type="NCBI Taxonomy" id="664909"/>
    <lineage>
        <taxon>Bacteria</taxon>
        <taxon>Bacillati</taxon>
        <taxon>Bacillota</taxon>
        <taxon>Bacilli</taxon>
        <taxon>Bacillales</taxon>
        <taxon>Paenibacillaceae</taxon>
        <taxon>Paenibacillus</taxon>
    </lineage>
</organism>
<sequence>MKHRYFKWLLSFTLLFGVSSGIVNGEGTNSDQTQSAANITLDKTELMLKVGDPDISLTVTVTSANVNDDKTITWSSSNSSVATVNANGTVHAVASGKATITAKLTNGKTAKAIVTVPFPVMGVQLNQTELTLNIGTTAKLVPTVTPANATIKNVIWSSSNEAIATVSTEGVITPVSVGTAVITVTTAAGSKTATAVIHVVQPVTGITMNKTAVILKAGEPDITLIATIAPANATVKNVTWSTSNSKIATVNENGVVHAVASGKATITAKSANGKIAKTFVTVPFRVAGVQLNKTDLTIQMGSDVKLIPTIAPTKATIKNITWTSSNEAIAKVSDKGVITPVAPGTVTITVTTEDGAKTDSASIHIVQPVTGITLNKSTLSMKIGGPNVIVTATIAPTNATAKNVTWSTSNSKVATVDANGTVHAVASGKATITAKSTSGKSAKVIVTVTK</sequence>
<dbReference type="RefSeq" id="WP_209851571.1">
    <property type="nucleotide sequence ID" value="NZ_CBCRVE010000009.1"/>
</dbReference>
<dbReference type="SUPFAM" id="SSF49373">
    <property type="entry name" value="Invasin/intimin cell-adhesion fragments"/>
    <property type="match status" value="5"/>
</dbReference>